<accession>A0A0G4F5E5</accession>
<evidence type="ECO:0000313" key="3">
    <source>
        <dbReference type="Proteomes" id="UP000041254"/>
    </source>
</evidence>
<gene>
    <name evidence="2" type="ORF">Vbra_8842</name>
</gene>
<dbReference type="EMBL" id="CDMY01000373">
    <property type="protein sequence ID" value="CEM06958.1"/>
    <property type="molecule type" value="Genomic_DNA"/>
</dbReference>
<protein>
    <submittedName>
        <fullName evidence="2">Uncharacterized protein</fullName>
    </submittedName>
</protein>
<dbReference type="InParanoid" id="A0A0G4F5E5"/>
<evidence type="ECO:0000256" key="1">
    <source>
        <dbReference type="SAM" id="MobiDB-lite"/>
    </source>
</evidence>
<organism evidence="2 3">
    <name type="scientific">Vitrella brassicaformis (strain CCMP3155)</name>
    <dbReference type="NCBI Taxonomy" id="1169540"/>
    <lineage>
        <taxon>Eukaryota</taxon>
        <taxon>Sar</taxon>
        <taxon>Alveolata</taxon>
        <taxon>Colpodellida</taxon>
        <taxon>Vitrellaceae</taxon>
        <taxon>Vitrella</taxon>
    </lineage>
</organism>
<dbReference type="AlphaFoldDB" id="A0A0G4F5E5"/>
<feature type="region of interest" description="Disordered" evidence="1">
    <location>
        <begin position="1"/>
        <end position="37"/>
    </location>
</feature>
<feature type="region of interest" description="Disordered" evidence="1">
    <location>
        <begin position="153"/>
        <end position="210"/>
    </location>
</feature>
<sequence>MASRLMIAADDSLSPPHGVIRRTALPGDNPFETPPPRRFFYTEEELDRMCWAPRPRRRVQRTRLARNNAPVPFAAFNLVPADASVAGSHVVVPEPSPEPSPRNSPPPKARERPRRSARIIERKNSNVAAAVQSVAGMVVDSPVVAEAAAAAVAVAKASPKTGGGQKRARDDSHGGNKHNPRGSIAQQPTRLPSPSGKKLKRTTGSPQQAA</sequence>
<name>A0A0G4F5E5_VITBC</name>
<feature type="compositionally biased region" description="Pro residues" evidence="1">
    <location>
        <begin position="94"/>
        <end position="107"/>
    </location>
</feature>
<dbReference type="VEuPathDB" id="CryptoDB:Vbra_8842"/>
<evidence type="ECO:0000313" key="2">
    <source>
        <dbReference type="EMBL" id="CEM06958.1"/>
    </source>
</evidence>
<reference evidence="2 3" key="1">
    <citation type="submission" date="2014-11" db="EMBL/GenBank/DDBJ databases">
        <authorList>
            <person name="Zhu J."/>
            <person name="Qi W."/>
            <person name="Song R."/>
        </authorList>
    </citation>
    <scope>NUCLEOTIDE SEQUENCE [LARGE SCALE GENOMIC DNA]</scope>
</reference>
<feature type="region of interest" description="Disordered" evidence="1">
    <location>
        <begin position="89"/>
        <end position="121"/>
    </location>
</feature>
<dbReference type="Proteomes" id="UP000041254">
    <property type="component" value="Unassembled WGS sequence"/>
</dbReference>
<keyword evidence="3" id="KW-1185">Reference proteome</keyword>
<proteinExistence type="predicted"/>